<dbReference type="EMBL" id="JANIBK010000024">
    <property type="protein sequence ID" value="MCQ8128167.1"/>
    <property type="molecule type" value="Genomic_DNA"/>
</dbReference>
<comment type="caution">
    <text evidence="1">The sequence shown here is derived from an EMBL/GenBank/DDBJ whole genome shotgun (WGS) entry which is preliminary data.</text>
</comment>
<keyword evidence="2" id="KW-1185">Reference proteome</keyword>
<evidence type="ECO:0000313" key="1">
    <source>
        <dbReference type="EMBL" id="MCQ8128167.1"/>
    </source>
</evidence>
<evidence type="ECO:0000313" key="2">
    <source>
        <dbReference type="Proteomes" id="UP001524586"/>
    </source>
</evidence>
<name>A0ABT1U2V2_9GAMM</name>
<gene>
    <name evidence="1" type="ORF">NP596_06820</name>
</gene>
<dbReference type="Proteomes" id="UP001524586">
    <property type="component" value="Unassembled WGS sequence"/>
</dbReference>
<dbReference type="RefSeq" id="WP_256614543.1">
    <property type="nucleotide sequence ID" value="NZ_JANIBK010000024.1"/>
</dbReference>
<dbReference type="SUPFAM" id="SSF47336">
    <property type="entry name" value="ACP-like"/>
    <property type="match status" value="1"/>
</dbReference>
<proteinExistence type="predicted"/>
<organism evidence="1 2">
    <name type="scientific">Methylomonas rivi</name>
    <dbReference type="NCBI Taxonomy" id="2952226"/>
    <lineage>
        <taxon>Bacteria</taxon>
        <taxon>Pseudomonadati</taxon>
        <taxon>Pseudomonadota</taxon>
        <taxon>Gammaproteobacteria</taxon>
        <taxon>Methylococcales</taxon>
        <taxon>Methylococcaceae</taxon>
        <taxon>Methylomonas</taxon>
    </lineage>
</organism>
<reference evidence="1 2" key="1">
    <citation type="submission" date="2022-07" db="EMBL/GenBank/DDBJ databases">
        <title>Methylomonas rivi sp. nov., Methylomonas rosea sp. nov., Methylomonas aureus sp. nov. and Methylomonas subterranea sp. nov., four novel methanotrophs isolated from a freshwater creek and the deep terrestrial subsurface.</title>
        <authorList>
            <person name="Abin C."/>
            <person name="Sankaranarayanan K."/>
            <person name="Garner C."/>
            <person name="Sindelar R."/>
            <person name="Kotary K."/>
            <person name="Garner R."/>
            <person name="Barclay S."/>
            <person name="Lawson P."/>
            <person name="Krumholz L."/>
        </authorList>
    </citation>
    <scope>NUCLEOTIDE SEQUENCE [LARGE SCALE GENOMIC DNA]</scope>
    <source>
        <strain evidence="1 2">WSC-6</strain>
    </source>
</reference>
<accession>A0ABT1U2V2</accession>
<sequence>MTFSQRLINRQKYHAWQQLIGRGENKELFPVSSQMRGALRRVFKSILPGTPEIKPFKNHGRQAGQVTLDLLLFESGHMRYNNSDNYRKDFKREINHTIPNVIKRGVLIMCGKLGVNEVESMQNMMSMAVYFVIADTFDLDVDEVYPDSDLKIDLGMTSPIQKQLDASIMDMFNDLHIDFSEVKTVQDVVDQVAKVQIH</sequence>
<dbReference type="InterPro" id="IPR036736">
    <property type="entry name" value="ACP-like_sf"/>
</dbReference>
<protein>
    <submittedName>
        <fullName evidence="1">Acyl carrier protein</fullName>
    </submittedName>
</protein>